<sequence>MPATGARAAKLFRNNRSQAVRIPAEFELPGTTVLIHKVGDKLIIEPEPKADLATILRSLSPLGPEDQLPGDLDDGLGPLRSVDL</sequence>
<dbReference type="PROSITE" id="PS51740">
    <property type="entry name" value="SPOVT_ABRB"/>
    <property type="match status" value="1"/>
</dbReference>
<evidence type="ECO:0000256" key="1">
    <source>
        <dbReference type="ARBA" id="ARBA00007924"/>
    </source>
</evidence>
<proteinExistence type="inferred from homology"/>
<dbReference type="AlphaFoldDB" id="A0A369VPP0"/>
<dbReference type="EMBL" id="QQNB01000005">
    <property type="protein sequence ID" value="RDE04364.1"/>
    <property type="molecule type" value="Genomic_DNA"/>
</dbReference>
<evidence type="ECO:0000256" key="2">
    <source>
        <dbReference type="PROSITE-ProRule" id="PRU01076"/>
    </source>
</evidence>
<evidence type="ECO:0000313" key="6">
    <source>
        <dbReference type="Proteomes" id="UP000253918"/>
    </source>
</evidence>
<comment type="caution">
    <text evidence="5">The sequence shown here is derived from an EMBL/GenBank/DDBJ whole genome shotgun (WGS) entry which is preliminary data.</text>
</comment>
<dbReference type="InterPro" id="IPR037914">
    <property type="entry name" value="SpoVT-AbrB_sf"/>
</dbReference>
<dbReference type="Pfam" id="PF04014">
    <property type="entry name" value="MazE_antitoxin"/>
    <property type="match status" value="1"/>
</dbReference>
<feature type="region of interest" description="Disordered" evidence="3">
    <location>
        <begin position="61"/>
        <end position="84"/>
    </location>
</feature>
<keyword evidence="6" id="KW-1185">Reference proteome</keyword>
<accession>A0A369VPP0</accession>
<evidence type="ECO:0000259" key="4">
    <source>
        <dbReference type="PROSITE" id="PS51740"/>
    </source>
</evidence>
<dbReference type="PANTHER" id="PTHR37550">
    <property type="entry name" value="ANTITOXIN VAPB1"/>
    <property type="match status" value="1"/>
</dbReference>
<evidence type="ECO:0000313" key="5">
    <source>
        <dbReference type="EMBL" id="RDE04364.1"/>
    </source>
</evidence>
<dbReference type="SUPFAM" id="SSF89447">
    <property type="entry name" value="AbrB/MazE/MraZ-like"/>
    <property type="match status" value="1"/>
</dbReference>
<comment type="similarity">
    <text evidence="1">Belongs to the VapB family.</text>
</comment>
<keyword evidence="2" id="KW-0238">DNA-binding</keyword>
<dbReference type="InterPro" id="IPR007159">
    <property type="entry name" value="SpoVT-AbrB_dom"/>
</dbReference>
<dbReference type="InterPro" id="IPR051734">
    <property type="entry name" value="VapB_TA_antitoxins"/>
</dbReference>
<dbReference type="Proteomes" id="UP000253918">
    <property type="component" value="Unassembled WGS sequence"/>
</dbReference>
<organism evidence="5 6">
    <name type="scientific">Sphingomonas aracearum</name>
    <dbReference type="NCBI Taxonomy" id="2283317"/>
    <lineage>
        <taxon>Bacteria</taxon>
        <taxon>Pseudomonadati</taxon>
        <taxon>Pseudomonadota</taxon>
        <taxon>Alphaproteobacteria</taxon>
        <taxon>Sphingomonadales</taxon>
        <taxon>Sphingomonadaceae</taxon>
        <taxon>Sphingomonas</taxon>
    </lineage>
</organism>
<dbReference type="GO" id="GO:0003677">
    <property type="term" value="F:DNA binding"/>
    <property type="evidence" value="ECO:0007669"/>
    <property type="project" value="UniProtKB-UniRule"/>
</dbReference>
<dbReference type="Gene3D" id="2.10.260.10">
    <property type="match status" value="1"/>
</dbReference>
<reference evidence="5 6" key="1">
    <citation type="submission" date="2018-07" db="EMBL/GenBank/DDBJ databases">
        <title>a novel species of Sphingomonas isolated from the rhizosphere soil of Araceae plant.</title>
        <authorList>
            <person name="Zhiyong W."/>
            <person name="Qinglan Z."/>
            <person name="Zhiwei F."/>
            <person name="Ding X."/>
            <person name="Gejiao W."/>
            <person name="Shixue Z."/>
        </authorList>
    </citation>
    <scope>NUCLEOTIDE SEQUENCE [LARGE SCALE GENOMIC DNA]</scope>
    <source>
        <strain evidence="5 6">WZY 27</strain>
    </source>
</reference>
<dbReference type="OrthoDB" id="7173678at2"/>
<protein>
    <submittedName>
        <fullName evidence="5">Antitoxin</fullName>
    </submittedName>
</protein>
<name>A0A369VPP0_9SPHN</name>
<dbReference type="SMART" id="SM00966">
    <property type="entry name" value="SpoVT_AbrB"/>
    <property type="match status" value="1"/>
</dbReference>
<dbReference type="PANTHER" id="PTHR37550:SF1">
    <property type="entry name" value="SSL1300 PROTEIN"/>
    <property type="match status" value="1"/>
</dbReference>
<gene>
    <name evidence="5" type="ORF">DVW87_16660</name>
</gene>
<feature type="domain" description="SpoVT-AbrB" evidence="4">
    <location>
        <begin position="9"/>
        <end position="49"/>
    </location>
</feature>
<evidence type="ECO:0000256" key="3">
    <source>
        <dbReference type="SAM" id="MobiDB-lite"/>
    </source>
</evidence>